<dbReference type="EC" id="2.3.1.-" evidence="6"/>
<dbReference type="GO" id="GO:0016407">
    <property type="term" value="F:acetyltransferase activity"/>
    <property type="evidence" value="ECO:0007669"/>
    <property type="project" value="TreeGrafter"/>
</dbReference>
<organism evidence="10 11">
    <name type="scientific">Oceanobacillus limi</name>
    <dbReference type="NCBI Taxonomy" id="930131"/>
    <lineage>
        <taxon>Bacteria</taxon>
        <taxon>Bacillati</taxon>
        <taxon>Bacillota</taxon>
        <taxon>Bacilli</taxon>
        <taxon>Bacillales</taxon>
        <taxon>Bacillaceae</taxon>
        <taxon>Oceanobacillus</taxon>
    </lineage>
</organism>
<keyword evidence="5 6" id="KW-0012">Acyltransferase</keyword>
<dbReference type="InterPro" id="IPR011053">
    <property type="entry name" value="Single_hybrid_motif"/>
</dbReference>
<dbReference type="EMBL" id="FOHE01000016">
    <property type="protein sequence ID" value="SET60048.1"/>
    <property type="molecule type" value="Genomic_DNA"/>
</dbReference>
<gene>
    <name evidence="10" type="ORF">SAMN05216389_11669</name>
</gene>
<dbReference type="SUPFAM" id="SSF52777">
    <property type="entry name" value="CoA-dependent acyltransferases"/>
    <property type="match status" value="1"/>
</dbReference>
<keyword evidence="11" id="KW-1185">Reference proteome</keyword>
<dbReference type="PANTHER" id="PTHR43178:SF5">
    <property type="entry name" value="LIPOAMIDE ACYLTRANSFERASE COMPONENT OF BRANCHED-CHAIN ALPHA-KETO ACID DEHYDROGENASE COMPLEX, MITOCHONDRIAL"/>
    <property type="match status" value="1"/>
</dbReference>
<keyword evidence="4 6" id="KW-0450">Lipoyl</keyword>
<dbReference type="InterPro" id="IPR036625">
    <property type="entry name" value="E3-bd_dom_sf"/>
</dbReference>
<name>A0A1I0FPH3_9BACI</name>
<dbReference type="Pfam" id="PF02817">
    <property type="entry name" value="E3_binding"/>
    <property type="match status" value="1"/>
</dbReference>
<reference evidence="10 11" key="1">
    <citation type="submission" date="2016-10" db="EMBL/GenBank/DDBJ databases">
        <authorList>
            <person name="de Groot N.N."/>
        </authorList>
    </citation>
    <scope>NUCLEOTIDE SEQUENCE [LARGE SCALE GENOMIC DNA]</scope>
    <source>
        <strain evidence="10 11">IBRC-M 10780</strain>
    </source>
</reference>
<dbReference type="Gene3D" id="4.10.320.10">
    <property type="entry name" value="E3-binding domain"/>
    <property type="match status" value="1"/>
</dbReference>
<evidence type="ECO:0000259" key="8">
    <source>
        <dbReference type="PROSITE" id="PS50968"/>
    </source>
</evidence>
<dbReference type="RefSeq" id="WP_090871443.1">
    <property type="nucleotide sequence ID" value="NZ_FOHE01000016.1"/>
</dbReference>
<accession>A0A1I0FPH3</accession>
<dbReference type="Gene3D" id="3.30.559.10">
    <property type="entry name" value="Chloramphenicol acetyltransferase-like domain"/>
    <property type="match status" value="1"/>
</dbReference>
<feature type="compositionally biased region" description="Low complexity" evidence="7">
    <location>
        <begin position="91"/>
        <end position="108"/>
    </location>
</feature>
<dbReference type="Pfam" id="PF00364">
    <property type="entry name" value="Biotin_lipoyl"/>
    <property type="match status" value="1"/>
</dbReference>
<protein>
    <recommendedName>
        <fullName evidence="6">Dihydrolipoamide acetyltransferase component of pyruvate dehydrogenase complex</fullName>
        <ecNumber evidence="6">2.3.1.-</ecNumber>
    </recommendedName>
</protein>
<dbReference type="InterPro" id="IPR050743">
    <property type="entry name" value="2-oxoacid_DH_E2_comp"/>
</dbReference>
<evidence type="ECO:0000256" key="4">
    <source>
        <dbReference type="ARBA" id="ARBA00022823"/>
    </source>
</evidence>
<dbReference type="SUPFAM" id="SSF47005">
    <property type="entry name" value="Peripheral subunit-binding domain of 2-oxo acid dehydrogenase complex"/>
    <property type="match status" value="1"/>
</dbReference>
<comment type="similarity">
    <text evidence="2 6">Belongs to the 2-oxoacid dehydrogenase family.</text>
</comment>
<comment type="cofactor">
    <cofactor evidence="1 6">
        <name>(R)-lipoate</name>
        <dbReference type="ChEBI" id="CHEBI:83088"/>
    </cofactor>
</comment>
<evidence type="ECO:0000259" key="9">
    <source>
        <dbReference type="PROSITE" id="PS51826"/>
    </source>
</evidence>
<dbReference type="AlphaFoldDB" id="A0A1I0FPH3"/>
<evidence type="ECO:0000256" key="7">
    <source>
        <dbReference type="SAM" id="MobiDB-lite"/>
    </source>
</evidence>
<dbReference type="InterPro" id="IPR001078">
    <property type="entry name" value="2-oxoacid_DH_actylTfrase"/>
</dbReference>
<keyword evidence="10" id="KW-0670">Pyruvate</keyword>
<dbReference type="Pfam" id="PF00198">
    <property type="entry name" value="2-oxoacid_dh"/>
    <property type="match status" value="1"/>
</dbReference>
<dbReference type="InterPro" id="IPR023213">
    <property type="entry name" value="CAT-like_dom_sf"/>
</dbReference>
<feature type="region of interest" description="Disordered" evidence="7">
    <location>
        <begin position="83"/>
        <end position="117"/>
    </location>
</feature>
<evidence type="ECO:0000313" key="10">
    <source>
        <dbReference type="EMBL" id="SET60048.1"/>
    </source>
</evidence>
<feature type="domain" description="Peripheral subunit-binding (PSBD)" evidence="9">
    <location>
        <begin position="119"/>
        <end position="156"/>
    </location>
</feature>
<dbReference type="InterPro" id="IPR000089">
    <property type="entry name" value="Biotin_lipoyl"/>
</dbReference>
<dbReference type="GO" id="GO:0005737">
    <property type="term" value="C:cytoplasm"/>
    <property type="evidence" value="ECO:0007669"/>
    <property type="project" value="TreeGrafter"/>
</dbReference>
<dbReference type="GO" id="GO:0031405">
    <property type="term" value="F:lipoic acid binding"/>
    <property type="evidence" value="ECO:0007669"/>
    <property type="project" value="TreeGrafter"/>
</dbReference>
<dbReference type="PANTHER" id="PTHR43178">
    <property type="entry name" value="DIHYDROLIPOAMIDE ACETYLTRANSFERASE COMPONENT OF PYRUVATE DEHYDROGENASE COMPLEX"/>
    <property type="match status" value="1"/>
</dbReference>
<dbReference type="OrthoDB" id="9805770at2"/>
<dbReference type="Gene3D" id="2.40.50.100">
    <property type="match status" value="1"/>
</dbReference>
<dbReference type="InterPro" id="IPR004167">
    <property type="entry name" value="PSBD"/>
</dbReference>
<evidence type="ECO:0000256" key="1">
    <source>
        <dbReference type="ARBA" id="ARBA00001938"/>
    </source>
</evidence>
<evidence type="ECO:0000256" key="3">
    <source>
        <dbReference type="ARBA" id="ARBA00022679"/>
    </source>
</evidence>
<dbReference type="SUPFAM" id="SSF51230">
    <property type="entry name" value="Single hybrid motif"/>
    <property type="match status" value="1"/>
</dbReference>
<dbReference type="STRING" id="930131.SAMN05216389_11669"/>
<keyword evidence="3 6" id="KW-0808">Transferase</keyword>
<dbReference type="CDD" id="cd06849">
    <property type="entry name" value="lipoyl_domain"/>
    <property type="match status" value="1"/>
</dbReference>
<proteinExistence type="inferred from homology"/>
<dbReference type="FunFam" id="3.30.559.10:FF:000007">
    <property type="entry name" value="Dihydrolipoamide acetyltransferase component of pyruvate dehydrogenase complex"/>
    <property type="match status" value="1"/>
</dbReference>
<evidence type="ECO:0000256" key="5">
    <source>
        <dbReference type="ARBA" id="ARBA00023315"/>
    </source>
</evidence>
<evidence type="ECO:0000313" key="11">
    <source>
        <dbReference type="Proteomes" id="UP000198618"/>
    </source>
</evidence>
<dbReference type="PROSITE" id="PS51826">
    <property type="entry name" value="PSBD"/>
    <property type="match status" value="1"/>
</dbReference>
<feature type="domain" description="Lipoyl-binding" evidence="8">
    <location>
        <begin position="1"/>
        <end position="76"/>
    </location>
</feature>
<sequence length="413" mass="45422">MVEVKFHDIGEGMNEGEIINYFVKVGDTVTADQPLVEMQTDKMVAEIPSPVSGKVQTIHYDVGTTVTIGSTLLEINTGQEETYASSEKEVSAAVSVPEKPTKPSQPQAKKQKKPPKRIIAAPHTRRIARENDVDIEQVIGSGPNGRVLDQDIYRYVEQKTATNVPTEHFVQPSDSGDSITETVASDTIPFTGIRKQIAKKMTESLTTIPHVTHYDEADLTELMKLRAELKDAGESISVAAFFLKAIALTLKEFPVFNAQLDEENEVIRLHKNYHIGLATNTDNGLLVPVLRDVNKKSLRTIHTEMKALTKKAQDGKLTVKEMSGGTFTISNVGPLGGIGATPIINHPQTSIIAFHKTKKAPVVMDNDEISVRSIMTMSLSFDHRVTDGANAVQFTNRFNELIESPNKLLLELV</sequence>
<evidence type="ECO:0000256" key="2">
    <source>
        <dbReference type="ARBA" id="ARBA00007317"/>
    </source>
</evidence>
<dbReference type="Proteomes" id="UP000198618">
    <property type="component" value="Unassembled WGS sequence"/>
</dbReference>
<dbReference type="PROSITE" id="PS50968">
    <property type="entry name" value="BIOTINYL_LIPOYL"/>
    <property type="match status" value="1"/>
</dbReference>
<evidence type="ECO:0000256" key="6">
    <source>
        <dbReference type="RuleBase" id="RU003423"/>
    </source>
</evidence>